<keyword evidence="1" id="KW-0175">Coiled coil</keyword>
<dbReference type="GO" id="GO:0006355">
    <property type="term" value="P:regulation of DNA-templated transcription"/>
    <property type="evidence" value="ECO:0007669"/>
    <property type="project" value="InterPro"/>
</dbReference>
<dbReference type="STRING" id="156994.SAMN04488028_107146"/>
<name>A0A1M6UJG1_REIAG</name>
<evidence type="ECO:0000313" key="4">
    <source>
        <dbReference type="Proteomes" id="UP000184474"/>
    </source>
</evidence>
<dbReference type="Proteomes" id="UP000184474">
    <property type="component" value="Unassembled WGS sequence"/>
</dbReference>
<evidence type="ECO:0000313" key="3">
    <source>
        <dbReference type="EMBL" id="SHK69321.1"/>
    </source>
</evidence>
<dbReference type="Gene3D" id="1.10.10.10">
    <property type="entry name" value="Winged helix-like DNA-binding domain superfamily/Winged helix DNA-binding domain"/>
    <property type="match status" value="1"/>
</dbReference>
<dbReference type="InterPro" id="IPR019734">
    <property type="entry name" value="TPR_rpt"/>
</dbReference>
<dbReference type="SUPFAM" id="SSF46894">
    <property type="entry name" value="C-terminal effector domain of the bipartite response regulators"/>
    <property type="match status" value="1"/>
</dbReference>
<dbReference type="Gene3D" id="1.25.40.10">
    <property type="entry name" value="Tetratricopeptide repeat domain"/>
    <property type="match status" value="2"/>
</dbReference>
<dbReference type="InterPro" id="IPR016032">
    <property type="entry name" value="Sig_transdc_resp-reg_C-effctor"/>
</dbReference>
<evidence type="ECO:0000256" key="1">
    <source>
        <dbReference type="SAM" id="Coils"/>
    </source>
</evidence>
<sequence length="568" mass="66242">MKENTLSTDIQIINNNKTYIIAPKQTRQLLLTLCLVMGTLCTVYCQGFQKNSTDSLAHQLLDKALELKFQNPDSSTLLFKMSQNKFIQAKDTVMLIKCIVELSDLYAHNGNFSASYDGYWEALTLADALDNQMAKASIESGLGWLYILYQRDELAIHNFNKSLQIRKEHIQKTGEGQEGLISGYYPLASLYRKRGQYNLAKTYLDSCSFIKVNDPTQPFGSAFITAELGYIRFLEGKPNEALKILLPINAHLTQYHHYYLVMYHYFLAQCYQSLHQYGLADEYYLSAISAGIKHKSHADLLPDVYETYSDFLFETGDPSKAYEMLKKAKEQTERQFGSRSENNKFLLEIKDEFRMAKEKQLQQLQEQKIKQFEQEDKIWRLKSYILYGTIGFMVILIFLIYRFFRSKYKAKKRLLDEKRTLERQKSREVLEVKNKELTASALQVIQREETLEELKKQLNEQKENPDKNKLNKLAKSINTTTSNDWKEFEARFISVNKRFYKNLQNQYPNLSQSDKKICALIKLNFSSKDMAKLLGISVESVHTTRYRLRKKMNLDRSDNLEEMIAGIE</sequence>
<evidence type="ECO:0000256" key="2">
    <source>
        <dbReference type="SAM" id="Phobius"/>
    </source>
</evidence>
<feature type="transmembrane region" description="Helical" evidence="2">
    <location>
        <begin position="384"/>
        <end position="404"/>
    </location>
</feature>
<proteinExistence type="predicted"/>
<reference evidence="4" key="1">
    <citation type="submission" date="2016-11" db="EMBL/GenBank/DDBJ databases">
        <authorList>
            <person name="Varghese N."/>
            <person name="Submissions S."/>
        </authorList>
    </citation>
    <scope>NUCLEOTIDE SEQUENCE [LARGE SCALE GENOMIC DNA]</scope>
    <source>
        <strain evidence="4">DSM 26134</strain>
    </source>
</reference>
<dbReference type="SMART" id="SM00028">
    <property type="entry name" value="TPR"/>
    <property type="match status" value="4"/>
</dbReference>
<dbReference type="SUPFAM" id="SSF48452">
    <property type="entry name" value="TPR-like"/>
    <property type="match status" value="2"/>
</dbReference>
<gene>
    <name evidence="3" type="ORF">SAMN04488028_107146</name>
</gene>
<dbReference type="AlphaFoldDB" id="A0A1M6UJG1"/>
<dbReference type="EMBL" id="FRAA01000007">
    <property type="protein sequence ID" value="SHK69321.1"/>
    <property type="molecule type" value="Genomic_DNA"/>
</dbReference>
<keyword evidence="2" id="KW-1133">Transmembrane helix</keyword>
<organism evidence="3 4">
    <name type="scientific">Reichenbachiella agariperforans</name>
    <dbReference type="NCBI Taxonomy" id="156994"/>
    <lineage>
        <taxon>Bacteria</taxon>
        <taxon>Pseudomonadati</taxon>
        <taxon>Bacteroidota</taxon>
        <taxon>Cytophagia</taxon>
        <taxon>Cytophagales</taxon>
        <taxon>Reichenbachiellaceae</taxon>
        <taxon>Reichenbachiella</taxon>
    </lineage>
</organism>
<protein>
    <submittedName>
        <fullName evidence="3">Tetratricopeptide repeat-containing protein</fullName>
    </submittedName>
</protein>
<accession>A0A1M6UJG1</accession>
<keyword evidence="4" id="KW-1185">Reference proteome</keyword>
<keyword evidence="2" id="KW-0812">Transmembrane</keyword>
<feature type="coiled-coil region" evidence="1">
    <location>
        <begin position="411"/>
        <end position="464"/>
    </location>
</feature>
<dbReference type="InterPro" id="IPR036388">
    <property type="entry name" value="WH-like_DNA-bd_sf"/>
</dbReference>
<dbReference type="GO" id="GO:0003677">
    <property type="term" value="F:DNA binding"/>
    <property type="evidence" value="ECO:0007669"/>
    <property type="project" value="InterPro"/>
</dbReference>
<dbReference type="InterPro" id="IPR011990">
    <property type="entry name" value="TPR-like_helical_dom_sf"/>
</dbReference>
<keyword evidence="2" id="KW-0472">Membrane</keyword>